<feature type="compositionally biased region" description="Basic and acidic residues" evidence="1">
    <location>
        <begin position="256"/>
        <end position="268"/>
    </location>
</feature>
<dbReference type="SUPFAM" id="SSF51905">
    <property type="entry name" value="FAD/NAD(P)-binding domain"/>
    <property type="match status" value="1"/>
</dbReference>
<evidence type="ECO:0000256" key="1">
    <source>
        <dbReference type="SAM" id="MobiDB-lite"/>
    </source>
</evidence>
<accession>S5STL8</accession>
<dbReference type="HOGENOM" id="CLU_016297_0_0_11"/>
<dbReference type="InterPro" id="IPR052189">
    <property type="entry name" value="L-asp_N-monooxygenase_NS-form"/>
</dbReference>
<dbReference type="EMBL" id="CP003924">
    <property type="protein sequence ID" value="AGS34402.1"/>
    <property type="molecule type" value="Genomic_DNA"/>
</dbReference>
<dbReference type="PANTHER" id="PTHR40254">
    <property type="entry name" value="BLR0577 PROTEIN"/>
    <property type="match status" value="1"/>
</dbReference>
<feature type="domain" description="FAD-dependent urate hydroxylase HpyO/Asp monooxygenase CreE-like FAD/NAD(P)-binding" evidence="2">
    <location>
        <begin position="10"/>
        <end position="187"/>
    </location>
</feature>
<evidence type="ECO:0000313" key="3">
    <source>
        <dbReference type="EMBL" id="AGS34402.1"/>
    </source>
</evidence>
<protein>
    <recommendedName>
        <fullName evidence="2">FAD-dependent urate hydroxylase HpyO/Asp monooxygenase CreE-like FAD/NAD(P)-binding domain-containing protein</fullName>
    </recommendedName>
</protein>
<evidence type="ECO:0000313" key="4">
    <source>
        <dbReference type="Proteomes" id="UP000015388"/>
    </source>
</evidence>
<organism evidence="3 4">
    <name type="scientific">Corynebacterium maris DSM 45190</name>
    <dbReference type="NCBI Taxonomy" id="1224163"/>
    <lineage>
        <taxon>Bacteria</taxon>
        <taxon>Bacillati</taxon>
        <taxon>Actinomycetota</taxon>
        <taxon>Actinomycetes</taxon>
        <taxon>Mycobacteriales</taxon>
        <taxon>Corynebacteriaceae</taxon>
        <taxon>Corynebacterium</taxon>
    </lineage>
</organism>
<proteinExistence type="predicted"/>
<dbReference type="eggNOG" id="COG4529">
    <property type="taxonomic scope" value="Bacteria"/>
</dbReference>
<feature type="region of interest" description="Disordered" evidence="1">
    <location>
        <begin position="251"/>
        <end position="272"/>
    </location>
</feature>
<gene>
    <name evidence="3" type="ORF">B841_04625</name>
</gene>
<dbReference type="Pfam" id="PF13454">
    <property type="entry name" value="NAD_binding_9"/>
    <property type="match status" value="1"/>
</dbReference>
<dbReference type="InterPro" id="IPR036188">
    <property type="entry name" value="FAD/NAD-bd_sf"/>
</dbReference>
<dbReference type="PATRIC" id="fig|1224163.3.peg.927"/>
<reference evidence="3 4" key="1">
    <citation type="submission" date="2012-11" db="EMBL/GenBank/DDBJ databases">
        <title>The complete genome sequence of Corynebacterium maris Coryn-1 (=DSM 45190).</title>
        <authorList>
            <person name="Schaffert L."/>
            <person name="Albersmeier A."/>
            <person name="Kalinowski J."/>
            <person name="Ruckert C."/>
        </authorList>
    </citation>
    <scope>NUCLEOTIDE SEQUENCE [LARGE SCALE GENOMIC DNA]</scope>
    <source>
        <strain evidence="4">Coryn-1</strain>
    </source>
</reference>
<feature type="region of interest" description="Disordered" evidence="1">
    <location>
        <begin position="627"/>
        <end position="647"/>
    </location>
</feature>
<dbReference type="PANTHER" id="PTHR40254:SF1">
    <property type="entry name" value="BLR0577 PROTEIN"/>
    <property type="match status" value="1"/>
</dbReference>
<name>S5STL8_9CORY</name>
<dbReference type="Proteomes" id="UP000015388">
    <property type="component" value="Chromosome"/>
</dbReference>
<dbReference type="AlphaFoldDB" id="S5STL8"/>
<dbReference type="RefSeq" id="WP_020934335.1">
    <property type="nucleotide sequence ID" value="NC_021915.1"/>
</dbReference>
<evidence type="ECO:0000259" key="2">
    <source>
        <dbReference type="Pfam" id="PF13454"/>
    </source>
</evidence>
<dbReference type="STRING" id="1224163.B841_04625"/>
<dbReference type="KEGG" id="cmd:B841_04625"/>
<keyword evidence="4" id="KW-1185">Reference proteome</keyword>
<dbReference type="InterPro" id="IPR038732">
    <property type="entry name" value="HpyO/CreE_NAD-binding"/>
</dbReference>
<sequence length="647" mass="70341">MSGTSARILIVGGGPRAAGILERIQANVDLLAGFRLDIDVADPHVPGAGRIWRPDQSPMLLMNSHAEDVSVFTDDSVECAGPARPGPNLHQWARLVSAGEIALPDVDVDLRSEIAGLQPKSFASRRLLSQYLSWFYATTVTEFPDSVTVTPHTQLVTSVTPDGQGYRAELADGTVLDADAVVLSLGHTDAADSPRASALIDFAERHRLFYSPPAQSHELDLSPVGADEDVLVSGMGLAFIDVMAQLSEGRGGVFHPDPRPGEPDRLRYEPSGQEPRMWVGSRRGVPYHSKITAELRGEFSPAMTFLTRDYVDGLPGAINFRRDLLPVITAECEYFVYREILTGHPEWSALDWAEFAPRFRAAVAAGSDRSDLIAEAVPDARLHLDLAWLDQPFAGELFATLADVEAALVDYVSEDLRLATSPDHSEKQALFLALLHVHMQLARIVPVDRLDADSRQDFPDRWQSFFSLLDSGPPPHRLHQLLALHRAGLLRFLGPGVSVTADSATGTFTAVSAHSPLRISARNYIDAFLPPQVVEGTANPLIAQLIADGMAREERVLSADGDAGTGRLGIDARYHLLRPDGDAHERVWATGPTSSEIPLGAFSRPHTNAAPFQRNDAMARDILRSVRQGPAGARQDRAERVTAGVCR</sequence>